<feature type="region of interest" description="Disordered" evidence="2">
    <location>
        <begin position="613"/>
        <end position="702"/>
    </location>
</feature>
<feature type="compositionally biased region" description="Basic and acidic residues" evidence="2">
    <location>
        <begin position="855"/>
        <end position="864"/>
    </location>
</feature>
<dbReference type="Pfam" id="PF00595">
    <property type="entry name" value="PDZ"/>
    <property type="match status" value="1"/>
</dbReference>
<dbReference type="EMBL" id="JAODUO010000249">
    <property type="protein sequence ID" value="KAK2184890.1"/>
    <property type="molecule type" value="Genomic_DNA"/>
</dbReference>
<dbReference type="PRINTS" id="PR00360">
    <property type="entry name" value="C2DOMAIN"/>
</dbReference>
<keyword evidence="1" id="KW-0677">Repeat</keyword>
<dbReference type="SMART" id="SM00228">
    <property type="entry name" value="PDZ"/>
    <property type="match status" value="1"/>
</dbReference>
<accession>A0AAD9NYN9</accession>
<evidence type="ECO:0000259" key="4">
    <source>
        <dbReference type="PROSITE" id="PS50106"/>
    </source>
</evidence>
<dbReference type="GO" id="GO:0098982">
    <property type="term" value="C:GABA-ergic synapse"/>
    <property type="evidence" value="ECO:0007669"/>
    <property type="project" value="TreeGrafter"/>
</dbReference>
<organism evidence="5 6">
    <name type="scientific">Ridgeia piscesae</name>
    <name type="common">Tubeworm</name>
    <dbReference type="NCBI Taxonomy" id="27915"/>
    <lineage>
        <taxon>Eukaryota</taxon>
        <taxon>Metazoa</taxon>
        <taxon>Spiralia</taxon>
        <taxon>Lophotrochozoa</taxon>
        <taxon>Annelida</taxon>
        <taxon>Polychaeta</taxon>
        <taxon>Sedentaria</taxon>
        <taxon>Canalipalpata</taxon>
        <taxon>Sabellida</taxon>
        <taxon>Siboglinidae</taxon>
        <taxon>Ridgeia</taxon>
    </lineage>
</organism>
<name>A0AAD9NYN9_RIDPI</name>
<dbReference type="GO" id="GO:0098978">
    <property type="term" value="C:glutamatergic synapse"/>
    <property type="evidence" value="ECO:0007669"/>
    <property type="project" value="TreeGrafter"/>
</dbReference>
<evidence type="ECO:0000313" key="6">
    <source>
        <dbReference type="Proteomes" id="UP001209878"/>
    </source>
</evidence>
<dbReference type="InterPro" id="IPR000008">
    <property type="entry name" value="C2_dom"/>
</dbReference>
<comment type="caution">
    <text evidence="5">The sequence shown here is derived from an EMBL/GenBank/DDBJ whole genome shotgun (WGS) entry which is preliminary data.</text>
</comment>
<feature type="domain" description="C2" evidence="3">
    <location>
        <begin position="703"/>
        <end position="825"/>
    </location>
</feature>
<protein>
    <recommendedName>
        <fullName evidence="7">Protein piccolo</fullName>
    </recommendedName>
</protein>
<dbReference type="InterPro" id="IPR052098">
    <property type="entry name" value="Presynaptic_Scaffold_Bsn/Pclo"/>
</dbReference>
<reference evidence="5" key="1">
    <citation type="journal article" date="2023" name="Mol. Biol. Evol.">
        <title>Third-Generation Sequencing Reveals the Adaptive Role of the Epigenome in Three Deep-Sea Polychaetes.</title>
        <authorList>
            <person name="Perez M."/>
            <person name="Aroh O."/>
            <person name="Sun Y."/>
            <person name="Lan Y."/>
            <person name="Juniper S.K."/>
            <person name="Young C.R."/>
            <person name="Angers B."/>
            <person name="Qian P.Y."/>
        </authorList>
    </citation>
    <scope>NUCLEOTIDE SEQUENCE</scope>
    <source>
        <strain evidence="5">R07B-5</strain>
    </source>
</reference>
<dbReference type="InterPro" id="IPR035892">
    <property type="entry name" value="C2_domain_sf"/>
</dbReference>
<dbReference type="PANTHER" id="PTHR14113">
    <property type="entry name" value="PICCOLO/BASSOON"/>
    <property type="match status" value="1"/>
</dbReference>
<sequence length="958" mass="106290">MLLAQRERQRLAADAEAAAAKQRSNGARADRTTLVTQTKERSGFNAALNQNGATPSQQRVVSPHALPSRRVKHKRQISDPVVTKFSPIEEDRDVEHAMNAKMRADFDTVRRPEVRHVDATTRTVQTRNSPNVFVTQISKKPIPSSKLSTSLSRSSEVLHDYSIVERDARLMNSQSESCLPVTTPPQCRTPTFEERRKKERRKNELQQEIDKRKRQLEEAMLMAEANNVEPEVHDICFQHVRAADKAAAGIIKPIDYGPTEQEDYYSDLVYSEPNDEELSYSSTEYLAHKCERYPRATSHGHGYVPVEFLSDSEYDIQCRSRHSNQNLLTTVGSAPSPGCGYSAATHHAGMSGRLAANLSRPCDNDRFPVCGAVDQLADCEFAANLTDASTTPGSEAGPSAMPLLADVQHRSRTLVRNIGSRPLSDDLEKYYFAKDPLNTMYRADSDRSLGDSDENVMEGGVTIKQHVDQRPPAPTNRNRSKYDFPTKRILLTHDPKDRVVKGNTMGMRIVGGKLIPGGGGEVGAYVAAIYPGGVAEQLHGELREGDQVLEWNGITLTGKTFEEVQRTIAQPNGELELVVRPGAEMADQKHSSTMSTLCSDSCHSSYDNLDSVSDDNDYEHLPDTGVDLDPTKLSPGASVTSSQPDLDMTPSLSTSASSEQTDPASTDSPSDAAAKPHVTSRDPSVGRQQKQADAIPDSRQDTDFGDIQLQLSHDDYDGTLNVHVIQARNLQPKDKNGFSDPYVKVYLLPGRSPEKKRRTKYIARSLDPEWHQTLVFMNIPRAQLVSKTLEVTVWDYDRFKPNDFLGEVLIELSERRSLDNKPHWYQLRAHSDSTDFASRSPPPGGASLAPKSPSHKRDTKEKSPKNRRQTKRDPSPGVSLIYFGLACITLHLSANSLFIAGRSYIVTSVFGTVKPRFTVISEVQPPRSKSNPRTVPNCLHILHISEVSRSYKVTSLFA</sequence>
<evidence type="ECO:0008006" key="7">
    <source>
        <dbReference type="Google" id="ProtNLM"/>
    </source>
</evidence>
<dbReference type="AlphaFoldDB" id="A0AAD9NYN9"/>
<dbReference type="Proteomes" id="UP001209878">
    <property type="component" value="Unassembled WGS sequence"/>
</dbReference>
<dbReference type="CDD" id="cd04031">
    <property type="entry name" value="C2A_RIM1alpha"/>
    <property type="match status" value="1"/>
</dbReference>
<keyword evidence="6" id="KW-1185">Reference proteome</keyword>
<dbReference type="Gene3D" id="2.60.40.150">
    <property type="entry name" value="C2 domain"/>
    <property type="match status" value="1"/>
</dbReference>
<dbReference type="PRINTS" id="PR00399">
    <property type="entry name" value="SYNAPTOTAGMN"/>
</dbReference>
<dbReference type="CDD" id="cd06714">
    <property type="entry name" value="PDZ_RIM-like"/>
    <property type="match status" value="1"/>
</dbReference>
<dbReference type="InterPro" id="IPR036034">
    <property type="entry name" value="PDZ_sf"/>
</dbReference>
<dbReference type="GO" id="GO:0035418">
    <property type="term" value="P:protein localization to synapse"/>
    <property type="evidence" value="ECO:0007669"/>
    <property type="project" value="TreeGrafter"/>
</dbReference>
<dbReference type="InterPro" id="IPR001478">
    <property type="entry name" value="PDZ"/>
</dbReference>
<dbReference type="InterPro" id="IPR001565">
    <property type="entry name" value="Synaptotagmin"/>
</dbReference>
<evidence type="ECO:0000259" key="3">
    <source>
        <dbReference type="PROSITE" id="PS50004"/>
    </source>
</evidence>
<feature type="region of interest" description="Disordered" evidence="2">
    <location>
        <begin position="175"/>
        <end position="208"/>
    </location>
</feature>
<dbReference type="Gene3D" id="2.30.42.10">
    <property type="match status" value="1"/>
</dbReference>
<dbReference type="SUPFAM" id="SSF50156">
    <property type="entry name" value="PDZ domain-like"/>
    <property type="match status" value="1"/>
</dbReference>
<dbReference type="Pfam" id="PF00168">
    <property type="entry name" value="C2"/>
    <property type="match status" value="1"/>
</dbReference>
<dbReference type="GO" id="GO:0048788">
    <property type="term" value="C:cytoskeleton of presynaptic active zone"/>
    <property type="evidence" value="ECO:0007669"/>
    <property type="project" value="TreeGrafter"/>
</dbReference>
<dbReference type="PROSITE" id="PS50106">
    <property type="entry name" value="PDZ"/>
    <property type="match status" value="1"/>
</dbReference>
<dbReference type="SUPFAM" id="SSF49562">
    <property type="entry name" value="C2 domain (Calcium/lipid-binding domain, CaLB)"/>
    <property type="match status" value="1"/>
</dbReference>
<dbReference type="GO" id="GO:1904071">
    <property type="term" value="P:presynaptic active zone assembly"/>
    <property type="evidence" value="ECO:0007669"/>
    <property type="project" value="TreeGrafter"/>
</dbReference>
<feature type="compositionally biased region" description="Basic and acidic residues" evidence="2">
    <location>
        <begin position="191"/>
        <end position="208"/>
    </location>
</feature>
<feature type="compositionally biased region" description="Low complexity" evidence="2">
    <location>
        <begin position="661"/>
        <end position="673"/>
    </location>
</feature>
<dbReference type="GO" id="GO:0016020">
    <property type="term" value="C:membrane"/>
    <property type="evidence" value="ECO:0007669"/>
    <property type="project" value="InterPro"/>
</dbReference>
<dbReference type="GO" id="GO:0030424">
    <property type="term" value="C:axon"/>
    <property type="evidence" value="ECO:0007669"/>
    <property type="project" value="TreeGrafter"/>
</dbReference>
<gene>
    <name evidence="5" type="ORF">NP493_249g05001</name>
</gene>
<feature type="compositionally biased region" description="Polar residues" evidence="2">
    <location>
        <begin position="637"/>
        <end position="660"/>
    </location>
</feature>
<dbReference type="SMART" id="SM00239">
    <property type="entry name" value="C2"/>
    <property type="match status" value="1"/>
</dbReference>
<feature type="domain" description="PDZ" evidence="4">
    <location>
        <begin position="488"/>
        <end position="583"/>
    </location>
</feature>
<dbReference type="PROSITE" id="PS50004">
    <property type="entry name" value="C2"/>
    <property type="match status" value="1"/>
</dbReference>
<dbReference type="PANTHER" id="PTHR14113:SF6">
    <property type="entry name" value="PROTEIN PICCOLO"/>
    <property type="match status" value="1"/>
</dbReference>
<evidence type="ECO:0000256" key="1">
    <source>
        <dbReference type="ARBA" id="ARBA00022737"/>
    </source>
</evidence>
<evidence type="ECO:0000256" key="2">
    <source>
        <dbReference type="SAM" id="MobiDB-lite"/>
    </source>
</evidence>
<dbReference type="GO" id="GO:0098882">
    <property type="term" value="F:structural constituent of presynaptic active zone"/>
    <property type="evidence" value="ECO:0007669"/>
    <property type="project" value="TreeGrafter"/>
</dbReference>
<proteinExistence type="predicted"/>
<evidence type="ECO:0000313" key="5">
    <source>
        <dbReference type="EMBL" id="KAK2184890.1"/>
    </source>
</evidence>
<feature type="region of interest" description="Disordered" evidence="2">
    <location>
        <begin position="832"/>
        <end position="874"/>
    </location>
</feature>